<dbReference type="EMBL" id="JBITPR010000064">
    <property type="protein sequence ID" value="MFI7875973.1"/>
    <property type="molecule type" value="Genomic_DNA"/>
</dbReference>
<proteinExistence type="predicted"/>
<gene>
    <name evidence="4" type="ORF">AB4829_35940</name>
</gene>
<comment type="caution">
    <text evidence="4">The sequence shown here is derived from an EMBL/GenBank/DDBJ whole genome shotgun (WGS) entry which is preliminary data.</text>
</comment>
<dbReference type="Gene3D" id="3.40.50.360">
    <property type="match status" value="1"/>
</dbReference>
<evidence type="ECO:0000313" key="5">
    <source>
        <dbReference type="Proteomes" id="UP001614264"/>
    </source>
</evidence>
<keyword evidence="2" id="KW-0288">FMN</keyword>
<evidence type="ECO:0000259" key="3">
    <source>
        <dbReference type="Pfam" id="PF03358"/>
    </source>
</evidence>
<evidence type="ECO:0000256" key="1">
    <source>
        <dbReference type="ARBA" id="ARBA00022630"/>
    </source>
</evidence>
<organism evidence="4 5">
    <name type="scientific">Streptomyces salinarius</name>
    <dbReference type="NCBI Taxonomy" id="2762598"/>
    <lineage>
        <taxon>Bacteria</taxon>
        <taxon>Bacillati</taxon>
        <taxon>Actinomycetota</taxon>
        <taxon>Actinomycetes</taxon>
        <taxon>Kitasatosporales</taxon>
        <taxon>Streptomycetaceae</taxon>
        <taxon>Streptomyces</taxon>
    </lineage>
</organism>
<evidence type="ECO:0000256" key="2">
    <source>
        <dbReference type="ARBA" id="ARBA00022643"/>
    </source>
</evidence>
<dbReference type="Proteomes" id="UP001614264">
    <property type="component" value="Unassembled WGS sequence"/>
</dbReference>
<accession>A0ABW8BLP9</accession>
<keyword evidence="1" id="KW-0285">Flavoprotein</keyword>
<protein>
    <submittedName>
        <fullName evidence="4">Flavodoxin family protein</fullName>
    </submittedName>
</protein>
<feature type="domain" description="NADPH-dependent FMN reductase-like" evidence="3">
    <location>
        <begin position="18"/>
        <end position="167"/>
    </location>
</feature>
<keyword evidence="5" id="KW-1185">Reference proteome</keyword>
<dbReference type="InterPro" id="IPR005025">
    <property type="entry name" value="FMN_Rdtase-like_dom"/>
</dbReference>
<evidence type="ECO:0000313" key="4">
    <source>
        <dbReference type="EMBL" id="MFI7875973.1"/>
    </source>
</evidence>
<dbReference type="Pfam" id="PF03358">
    <property type="entry name" value="FMN_red"/>
    <property type="match status" value="1"/>
</dbReference>
<dbReference type="PANTHER" id="PTHR43278:SF4">
    <property type="entry name" value="NAD(P)H-DEPENDENT FMN-CONTAINING OXIDOREDUCTASE YWQN-RELATED"/>
    <property type="match status" value="1"/>
</dbReference>
<dbReference type="SUPFAM" id="SSF52218">
    <property type="entry name" value="Flavoproteins"/>
    <property type="match status" value="1"/>
</dbReference>
<dbReference type="PANTHER" id="PTHR43278">
    <property type="entry name" value="NAD(P)H-DEPENDENT FMN-CONTAINING OXIDOREDUCTASE YWQN-RELATED"/>
    <property type="match status" value="1"/>
</dbReference>
<dbReference type="InterPro" id="IPR029039">
    <property type="entry name" value="Flavoprotein-like_sf"/>
</dbReference>
<name>A0ABW8BLP9_9ACTN</name>
<dbReference type="InterPro" id="IPR051796">
    <property type="entry name" value="ISF_SsuE-like"/>
</dbReference>
<reference evidence="4 5" key="1">
    <citation type="submission" date="2024-07" db="EMBL/GenBank/DDBJ databases">
        <title>Whole genome sequencing of Prodigiosin pigment-producing Streptomyces salinarius isolated from rhizosphere soil of Arachis hypogaea.</title>
        <authorList>
            <person name="Vidhya A."/>
            <person name="Ramya S."/>
        </authorList>
    </citation>
    <scope>NUCLEOTIDE SEQUENCE [LARGE SCALE GENOMIC DNA]</scope>
    <source>
        <strain evidence="4 5">VRMG2420</strain>
    </source>
</reference>
<sequence>MTYTTQPGTGTGPGRLTFLALNGSERPDGNIVHALRRVEEILAGQQADLEIVRLWDLRLSPCGPCGDCNFRTRPCALDDGLRPLIDRMAAADALIYATSVHGFGSAPTMPTFIERSGTGHLRFDRVLTNKVGGVLVTGRRYSHVETHNHLLNNVLLNRMIVPGHGFPSVLFGNEKGEVLDDEEGMEMLRRMVIRMARLARVLREHRELTGADLLADEYAGERDRCPVALPAPRSA</sequence>
<dbReference type="RefSeq" id="WP_165288198.1">
    <property type="nucleotide sequence ID" value="NZ_JBITPR010000064.1"/>
</dbReference>